<comment type="caution">
    <text evidence="1">The sequence shown here is derived from an EMBL/GenBank/DDBJ whole genome shotgun (WGS) entry which is preliminary data.</text>
</comment>
<dbReference type="PANTHER" id="PTHR34986">
    <property type="entry name" value="EVOLVED BETA-GALACTOSIDASE SUBUNIT BETA"/>
    <property type="match status" value="1"/>
</dbReference>
<name>A0A1Y3YQ68_9BACT</name>
<dbReference type="InterPro" id="IPR004375">
    <property type="entry name" value="NanQ/TabA/YiaL"/>
</dbReference>
<evidence type="ECO:0000313" key="1">
    <source>
        <dbReference type="EMBL" id="RGU55282.1"/>
    </source>
</evidence>
<proteinExistence type="predicted"/>
<dbReference type="Gene3D" id="2.60.120.370">
    <property type="entry name" value="YhcH/YjgK/YiaL"/>
    <property type="match status" value="1"/>
</dbReference>
<dbReference type="GO" id="GO:0005829">
    <property type="term" value="C:cytosol"/>
    <property type="evidence" value="ECO:0007669"/>
    <property type="project" value="TreeGrafter"/>
</dbReference>
<dbReference type="PANTHER" id="PTHR34986:SF1">
    <property type="entry name" value="PROTEIN YIAL"/>
    <property type="match status" value="1"/>
</dbReference>
<evidence type="ECO:0000313" key="2">
    <source>
        <dbReference type="Proteomes" id="UP000284243"/>
    </source>
</evidence>
<dbReference type="EMBL" id="QRYC01000019">
    <property type="protein sequence ID" value="RGU55282.1"/>
    <property type="molecule type" value="Genomic_DNA"/>
</dbReference>
<dbReference type="NCBIfam" id="TIGR00022">
    <property type="entry name" value="YhcH/YjgK/YiaL family protein"/>
    <property type="match status" value="1"/>
</dbReference>
<organism evidence="1 2">
    <name type="scientific">Odoribacter splanchnicus</name>
    <dbReference type="NCBI Taxonomy" id="28118"/>
    <lineage>
        <taxon>Bacteria</taxon>
        <taxon>Pseudomonadati</taxon>
        <taxon>Bacteroidota</taxon>
        <taxon>Bacteroidia</taxon>
        <taxon>Bacteroidales</taxon>
        <taxon>Odoribacteraceae</taxon>
        <taxon>Odoribacter</taxon>
    </lineage>
</organism>
<protein>
    <submittedName>
        <fullName evidence="1">YhcH/YjgK/YiaL family protein</fullName>
    </submittedName>
</protein>
<reference evidence="1 2" key="1">
    <citation type="submission" date="2018-08" db="EMBL/GenBank/DDBJ databases">
        <title>A genome reference for cultivated species of the human gut microbiota.</title>
        <authorList>
            <person name="Zou Y."/>
            <person name="Xue W."/>
            <person name="Luo G."/>
        </authorList>
    </citation>
    <scope>NUCLEOTIDE SEQUENCE [LARGE SCALE GENOMIC DNA]</scope>
    <source>
        <strain evidence="1 2">AF16-14</strain>
    </source>
</reference>
<sequence>MIIGSLTQTKRFEILHPDFKKVFEYVRSGDWQQVTAGKIILEEDKIWVNVDEVTGKSREAAKLEAHNRFIDIQIPLLQEETFGWEERGRLAMEEEEGYQVQNDILFYQERPALYFTLPVGDFVIFFPEDAHAPCIGNGKMKKMVVKVKL</sequence>
<dbReference type="Pfam" id="PF04074">
    <property type="entry name" value="DUF386"/>
    <property type="match status" value="1"/>
</dbReference>
<accession>A0A1Y3YQ68</accession>
<dbReference type="Proteomes" id="UP000284243">
    <property type="component" value="Unassembled WGS sequence"/>
</dbReference>
<dbReference type="SUPFAM" id="SSF51197">
    <property type="entry name" value="Clavaminate synthase-like"/>
    <property type="match status" value="1"/>
</dbReference>
<dbReference type="AlphaFoldDB" id="A0A1Y3YQ68"/>
<dbReference type="InterPro" id="IPR037012">
    <property type="entry name" value="NanQ/TabA/YiaL_sf"/>
</dbReference>
<gene>
    <name evidence="1" type="ORF">DWW57_13045</name>
</gene>
<dbReference type="RefSeq" id="WP_046450755.1">
    <property type="nucleotide sequence ID" value="NZ_BAABYK010000001.1"/>
</dbReference>